<evidence type="ECO:0000256" key="8">
    <source>
        <dbReference type="RuleBase" id="RU365088"/>
    </source>
</evidence>
<comment type="subcellular location">
    <subcellularLocation>
        <location evidence="8">Cell inner membrane</location>
        <topology evidence="8">Multi-pass membrane protein</topology>
    </subcellularLocation>
    <subcellularLocation>
        <location evidence="1">Cell membrane</location>
        <topology evidence="1">Multi-pass membrane protein</topology>
    </subcellularLocation>
</comment>
<dbReference type="SUPFAM" id="SSF103473">
    <property type="entry name" value="MFS general substrate transporter"/>
    <property type="match status" value="1"/>
</dbReference>
<name>A0ABP8V8J9_9GAMM</name>
<feature type="transmembrane region" description="Helical" evidence="8">
    <location>
        <begin position="170"/>
        <end position="189"/>
    </location>
</feature>
<gene>
    <name evidence="10" type="ORF">GCM10023116_44960</name>
</gene>
<feature type="transmembrane region" description="Helical" evidence="8">
    <location>
        <begin position="285"/>
        <end position="305"/>
    </location>
</feature>
<organism evidence="10 11">
    <name type="scientific">Kistimonas scapharcae</name>
    <dbReference type="NCBI Taxonomy" id="1036133"/>
    <lineage>
        <taxon>Bacteria</taxon>
        <taxon>Pseudomonadati</taxon>
        <taxon>Pseudomonadota</taxon>
        <taxon>Gammaproteobacteria</taxon>
        <taxon>Oceanospirillales</taxon>
        <taxon>Endozoicomonadaceae</taxon>
        <taxon>Kistimonas</taxon>
    </lineage>
</organism>
<evidence type="ECO:0000256" key="6">
    <source>
        <dbReference type="ARBA" id="ARBA00022989"/>
    </source>
</evidence>
<dbReference type="PANTHER" id="PTHR23502">
    <property type="entry name" value="MAJOR FACILITATOR SUPERFAMILY"/>
    <property type="match status" value="1"/>
</dbReference>
<reference evidence="11" key="1">
    <citation type="journal article" date="2019" name="Int. J. Syst. Evol. Microbiol.">
        <title>The Global Catalogue of Microorganisms (GCM) 10K type strain sequencing project: providing services to taxonomists for standard genome sequencing and annotation.</title>
        <authorList>
            <consortium name="The Broad Institute Genomics Platform"/>
            <consortium name="The Broad Institute Genome Sequencing Center for Infectious Disease"/>
            <person name="Wu L."/>
            <person name="Ma J."/>
        </authorList>
    </citation>
    <scope>NUCLEOTIDE SEQUENCE [LARGE SCALE GENOMIC DNA]</scope>
    <source>
        <strain evidence="11">JCM 17805</strain>
    </source>
</reference>
<keyword evidence="6 8" id="KW-1133">Transmembrane helix</keyword>
<feature type="transmembrane region" description="Helical" evidence="8">
    <location>
        <begin position="375"/>
        <end position="395"/>
    </location>
</feature>
<dbReference type="InterPro" id="IPR004812">
    <property type="entry name" value="Efflux_drug-R_Bcr/CmlA"/>
</dbReference>
<dbReference type="Gene3D" id="1.20.1720.10">
    <property type="entry name" value="Multidrug resistance protein D"/>
    <property type="match status" value="1"/>
</dbReference>
<evidence type="ECO:0000256" key="5">
    <source>
        <dbReference type="ARBA" id="ARBA00022692"/>
    </source>
</evidence>
<dbReference type="Proteomes" id="UP001500604">
    <property type="component" value="Unassembled WGS sequence"/>
</dbReference>
<keyword evidence="7 8" id="KW-0472">Membrane</keyword>
<keyword evidence="8" id="KW-0997">Cell inner membrane</keyword>
<feature type="transmembrane region" description="Helical" evidence="8">
    <location>
        <begin position="79"/>
        <end position="99"/>
    </location>
</feature>
<dbReference type="NCBIfam" id="NF008314">
    <property type="entry name" value="PRK11102.1"/>
    <property type="match status" value="1"/>
</dbReference>
<protein>
    <recommendedName>
        <fullName evidence="8">Bcr/CflA family efflux transporter</fullName>
    </recommendedName>
</protein>
<evidence type="ECO:0000313" key="10">
    <source>
        <dbReference type="EMBL" id="GAA4652212.1"/>
    </source>
</evidence>
<feature type="transmembrane region" description="Helical" evidence="8">
    <location>
        <begin position="53"/>
        <end position="72"/>
    </location>
</feature>
<evidence type="ECO:0000256" key="3">
    <source>
        <dbReference type="ARBA" id="ARBA00022448"/>
    </source>
</evidence>
<feature type="transmembrane region" description="Helical" evidence="8">
    <location>
        <begin position="254"/>
        <end position="273"/>
    </location>
</feature>
<keyword evidence="5 8" id="KW-0812">Transmembrane</keyword>
<dbReference type="PROSITE" id="PS50850">
    <property type="entry name" value="MFS"/>
    <property type="match status" value="1"/>
</dbReference>
<dbReference type="Pfam" id="PF07690">
    <property type="entry name" value="MFS_1"/>
    <property type="match status" value="1"/>
</dbReference>
<keyword evidence="11" id="KW-1185">Reference proteome</keyword>
<comment type="similarity">
    <text evidence="2 8">Belongs to the major facilitator superfamily. Bcr/CmlA family.</text>
</comment>
<keyword evidence="3 8" id="KW-0813">Transport</keyword>
<evidence type="ECO:0000256" key="2">
    <source>
        <dbReference type="ARBA" id="ARBA00006236"/>
    </source>
</evidence>
<feature type="transmembrane region" description="Helical" evidence="8">
    <location>
        <begin position="139"/>
        <end position="158"/>
    </location>
</feature>
<dbReference type="CDD" id="cd17320">
    <property type="entry name" value="MFS_MdfA_MDR_like"/>
    <property type="match status" value="1"/>
</dbReference>
<keyword evidence="4" id="KW-1003">Cell membrane</keyword>
<dbReference type="RefSeq" id="WP_345198731.1">
    <property type="nucleotide sequence ID" value="NZ_BAABFL010000471.1"/>
</dbReference>
<comment type="caution">
    <text evidence="10">The sequence shown here is derived from an EMBL/GenBank/DDBJ whole genome shotgun (WGS) entry which is preliminary data.</text>
</comment>
<feature type="transmembrane region" description="Helical" evidence="8">
    <location>
        <begin position="311"/>
        <end position="328"/>
    </location>
</feature>
<feature type="transmembrane region" description="Helical" evidence="8">
    <location>
        <begin position="105"/>
        <end position="127"/>
    </location>
</feature>
<feature type="domain" description="Major facilitator superfamily (MFS) profile" evidence="9">
    <location>
        <begin position="15"/>
        <end position="400"/>
    </location>
</feature>
<evidence type="ECO:0000256" key="1">
    <source>
        <dbReference type="ARBA" id="ARBA00004651"/>
    </source>
</evidence>
<proteinExistence type="inferred from homology"/>
<sequence>MNNTHSMSGRDKQLLILVLGILTCLGPLAIDLYLPAMPAIAESMNEPLGSIQLTLSAYTLGFALGQLIFGPLADRFGRLRVMVPGLVFYIATTLLSAFTNTANELIVARILQAMSGAAVMVTIPAMVRDMFDREDCARIMSSILLVMTVAPLIAPLLGGQLLLLGGWRSLFITLALFGCAALVLALFMLKESLPEEHRQALTAKQLAKNYVSVITHRNAMGCILGHGFFFGGLFAFISASPFVYIQLYGIAPEYYGFLFAANIVAMGACNIINMRLIGRFPLLNMLRFGTVFAALSGLTLLFMAVTGAGGLLGIVIPVVLFVGMLGFTGPNSNALALSYFPGIAGTANAAAGILRFGIGGITAGLAGVFHNGTAVPMAALIAGCGLCSVLSVMLVKDRKVVNRTPINDEHHDEPPRAAA</sequence>
<dbReference type="InterPro" id="IPR020846">
    <property type="entry name" value="MFS_dom"/>
</dbReference>
<dbReference type="InterPro" id="IPR036259">
    <property type="entry name" value="MFS_trans_sf"/>
</dbReference>
<feature type="transmembrane region" description="Helical" evidence="8">
    <location>
        <begin position="227"/>
        <end position="248"/>
    </location>
</feature>
<evidence type="ECO:0000256" key="7">
    <source>
        <dbReference type="ARBA" id="ARBA00023136"/>
    </source>
</evidence>
<comment type="caution">
    <text evidence="8">Lacks conserved residue(s) required for the propagation of feature annotation.</text>
</comment>
<evidence type="ECO:0000259" key="9">
    <source>
        <dbReference type="PROSITE" id="PS50850"/>
    </source>
</evidence>
<dbReference type="InterPro" id="IPR011701">
    <property type="entry name" value="MFS"/>
</dbReference>
<dbReference type="NCBIfam" id="TIGR00710">
    <property type="entry name" value="efflux_Bcr_CflA"/>
    <property type="match status" value="1"/>
</dbReference>
<evidence type="ECO:0000313" key="11">
    <source>
        <dbReference type="Proteomes" id="UP001500604"/>
    </source>
</evidence>
<dbReference type="EMBL" id="BAABFL010000471">
    <property type="protein sequence ID" value="GAA4652212.1"/>
    <property type="molecule type" value="Genomic_DNA"/>
</dbReference>
<evidence type="ECO:0000256" key="4">
    <source>
        <dbReference type="ARBA" id="ARBA00022475"/>
    </source>
</evidence>
<accession>A0ABP8V8J9</accession>
<dbReference type="PANTHER" id="PTHR23502:SF132">
    <property type="entry name" value="POLYAMINE TRANSPORTER 2-RELATED"/>
    <property type="match status" value="1"/>
</dbReference>